<name>A0A5C1ADF8_9BACT</name>
<accession>A0A5C1ADF8</accession>
<gene>
    <name evidence="1" type="ORF">PX52LOC_02738</name>
</gene>
<dbReference type="EMBL" id="CP042425">
    <property type="protein sequence ID" value="QEL15802.1"/>
    <property type="molecule type" value="Genomic_DNA"/>
</dbReference>
<organism evidence="1 2">
    <name type="scientific">Limnoglobus roseus</name>
    <dbReference type="NCBI Taxonomy" id="2598579"/>
    <lineage>
        <taxon>Bacteria</taxon>
        <taxon>Pseudomonadati</taxon>
        <taxon>Planctomycetota</taxon>
        <taxon>Planctomycetia</taxon>
        <taxon>Gemmatales</taxon>
        <taxon>Gemmataceae</taxon>
        <taxon>Limnoglobus</taxon>
    </lineage>
</organism>
<reference evidence="2" key="1">
    <citation type="submission" date="2019-08" db="EMBL/GenBank/DDBJ databases">
        <title>Limnoglobus roseus gen. nov., sp. nov., a novel freshwater planctomycete with a giant genome from the family Gemmataceae.</title>
        <authorList>
            <person name="Kulichevskaya I.S."/>
            <person name="Naumoff D.G."/>
            <person name="Miroshnikov K."/>
            <person name="Ivanova A."/>
            <person name="Philippov D.A."/>
            <person name="Hakobyan A."/>
            <person name="Rijpstra I.C."/>
            <person name="Sinninghe Damste J.S."/>
            <person name="Liesack W."/>
            <person name="Dedysh S.N."/>
        </authorList>
    </citation>
    <scope>NUCLEOTIDE SEQUENCE [LARGE SCALE GENOMIC DNA]</scope>
    <source>
        <strain evidence="2">PX52</strain>
    </source>
</reference>
<keyword evidence="2" id="KW-1185">Reference proteome</keyword>
<protein>
    <submittedName>
        <fullName evidence="1">Uncharacterized protein</fullName>
    </submittedName>
</protein>
<dbReference type="KEGG" id="lrs:PX52LOC_02738"/>
<dbReference type="AlphaFoldDB" id="A0A5C1ADF8"/>
<evidence type="ECO:0000313" key="2">
    <source>
        <dbReference type="Proteomes" id="UP000324974"/>
    </source>
</evidence>
<evidence type="ECO:0000313" key="1">
    <source>
        <dbReference type="EMBL" id="QEL15802.1"/>
    </source>
</evidence>
<proteinExistence type="predicted"/>
<dbReference type="Proteomes" id="UP000324974">
    <property type="component" value="Chromosome"/>
</dbReference>
<sequence length="70" mass="7945">MKNLSILACTFGMIMFGTTVRTEDKPKALEDLTTTFRQLDQDAEFKSKVKMGYLFSGSTRWVSFADRLLG</sequence>